<comment type="catalytic activity">
    <reaction evidence="5">
        <text>2-succinylbenzoate + ATP + CoA = 2-succinylbenzoyl-CoA + AMP + diphosphate</text>
        <dbReference type="Rhea" id="RHEA:17009"/>
        <dbReference type="ChEBI" id="CHEBI:18325"/>
        <dbReference type="ChEBI" id="CHEBI:30616"/>
        <dbReference type="ChEBI" id="CHEBI:33019"/>
        <dbReference type="ChEBI" id="CHEBI:57287"/>
        <dbReference type="ChEBI" id="CHEBI:57364"/>
        <dbReference type="ChEBI" id="CHEBI:456215"/>
        <dbReference type="EC" id="6.2.1.26"/>
    </reaction>
</comment>
<comment type="pathway">
    <text evidence="5">Quinol/quinone metabolism; 1,4-dihydroxy-2-naphthoate biosynthesis; 1,4-dihydroxy-2-naphthoate from chorismate: step 5/7.</text>
</comment>
<comment type="function">
    <text evidence="5">Converts 2-succinylbenzoate (OSB) to 2-succinylbenzoyl-CoA (OSB-CoA).</text>
</comment>
<proteinExistence type="inferred from homology"/>
<dbReference type="InterPro" id="IPR025110">
    <property type="entry name" value="AMP-bd_C"/>
</dbReference>
<dbReference type="InterPro" id="IPR045851">
    <property type="entry name" value="AMP-bd_C_sf"/>
</dbReference>
<name>A0ABV6KKW3_9BACI</name>
<dbReference type="Gene3D" id="3.40.50.12780">
    <property type="entry name" value="N-terminal domain of ligase-like"/>
    <property type="match status" value="1"/>
</dbReference>
<accession>A0ABV6KKW3</accession>
<dbReference type="PANTHER" id="PTHR24096">
    <property type="entry name" value="LONG-CHAIN-FATTY-ACID--COA LIGASE"/>
    <property type="match status" value="1"/>
</dbReference>
<gene>
    <name evidence="5" type="primary">menE</name>
    <name evidence="8" type="ORF">ACFFHF_01305</name>
</gene>
<evidence type="ECO:0000256" key="4">
    <source>
        <dbReference type="ARBA" id="ARBA00022840"/>
    </source>
</evidence>
<feature type="domain" description="AMP-dependent synthetase/ligase" evidence="6">
    <location>
        <begin position="12"/>
        <end position="351"/>
    </location>
</feature>
<feature type="domain" description="AMP-binding enzyme C-terminal" evidence="7">
    <location>
        <begin position="398"/>
        <end position="472"/>
    </location>
</feature>
<comment type="pathway">
    <text evidence="5">Quinol/quinone metabolism; menaquinone biosynthesis.</text>
</comment>
<comment type="similarity">
    <text evidence="5">Belongs to the ATP-dependent AMP-binding enzyme family. MenE subfamily.</text>
</comment>
<keyword evidence="2 5" id="KW-0436">Ligase</keyword>
<organism evidence="8 9">
    <name type="scientific">Robertmurraya beringensis</name>
    <dbReference type="NCBI Taxonomy" id="641660"/>
    <lineage>
        <taxon>Bacteria</taxon>
        <taxon>Bacillati</taxon>
        <taxon>Bacillota</taxon>
        <taxon>Bacilli</taxon>
        <taxon>Bacillales</taxon>
        <taxon>Bacillaceae</taxon>
        <taxon>Robertmurraya</taxon>
    </lineage>
</organism>
<dbReference type="EC" id="6.2.1.26" evidence="5"/>
<dbReference type="InterPro" id="IPR000873">
    <property type="entry name" value="AMP-dep_synth/lig_dom"/>
</dbReference>
<dbReference type="EMBL" id="JBHLUU010000009">
    <property type="protein sequence ID" value="MFC0473952.1"/>
    <property type="molecule type" value="Genomic_DNA"/>
</dbReference>
<keyword evidence="3 5" id="KW-0547">Nucleotide-binding</keyword>
<evidence type="ECO:0000313" key="8">
    <source>
        <dbReference type="EMBL" id="MFC0473952.1"/>
    </source>
</evidence>
<keyword evidence="4 5" id="KW-0067">ATP-binding</keyword>
<dbReference type="Proteomes" id="UP001589738">
    <property type="component" value="Unassembled WGS sequence"/>
</dbReference>
<dbReference type="NCBIfam" id="NF002966">
    <property type="entry name" value="PRK03640.1"/>
    <property type="match status" value="1"/>
</dbReference>
<dbReference type="InterPro" id="IPR010192">
    <property type="entry name" value="MenE"/>
</dbReference>
<dbReference type="InterPro" id="IPR020845">
    <property type="entry name" value="AMP-binding_CS"/>
</dbReference>
<protein>
    <recommendedName>
        <fullName evidence="5">2-succinylbenzoate--CoA ligase</fullName>
        <ecNumber evidence="5">6.2.1.26</ecNumber>
    </recommendedName>
    <alternativeName>
        <fullName evidence="5">o-succinylbenzoyl-CoA synthetase</fullName>
        <shortName evidence="5">OSB-CoA synthetase</shortName>
    </alternativeName>
</protein>
<evidence type="ECO:0000256" key="3">
    <source>
        <dbReference type="ARBA" id="ARBA00022741"/>
    </source>
</evidence>
<dbReference type="Pfam" id="PF00501">
    <property type="entry name" value="AMP-binding"/>
    <property type="match status" value="1"/>
</dbReference>
<comment type="caution">
    <text evidence="8">The sequence shown here is derived from an EMBL/GenBank/DDBJ whole genome shotgun (WGS) entry which is preliminary data.</text>
</comment>
<dbReference type="InterPro" id="IPR042099">
    <property type="entry name" value="ANL_N_sf"/>
</dbReference>
<dbReference type="SUPFAM" id="SSF56801">
    <property type="entry name" value="Acetyl-CoA synthetase-like"/>
    <property type="match status" value="1"/>
</dbReference>
<evidence type="ECO:0000259" key="6">
    <source>
        <dbReference type="Pfam" id="PF00501"/>
    </source>
</evidence>
<dbReference type="PANTHER" id="PTHR24096:SF149">
    <property type="entry name" value="AMP-BINDING DOMAIN-CONTAINING PROTEIN-RELATED"/>
    <property type="match status" value="1"/>
</dbReference>
<dbReference type="HAMAP" id="MF_00731">
    <property type="entry name" value="MenE"/>
    <property type="match status" value="1"/>
</dbReference>
<sequence>MSIEVMPNFLKKRAFLTPSRTALIFEDKRYTFQQLYVECVDVAGRMHTYGMRQDQYVALLLSNHSESVVILLSLQLLGIKAVLLNTRLTREELNYQLKDSNSAFLITEALFKEKAEQLDVHIVYKHELFQTSYIEPPLVNEVALEEVCSLMYTSGTTGSPKGVMQTYGNHWWSAIGSSLNLGLQDGDGWLCAVPLFHISGYSILMRSMIYGMKMVLHESFDVEKTLQDITSEKVTTMSVVSTMLSRLLDHLDSQLPSHFRCMLLGGGPASLSLLERCVELQVPVYQTYGMTETASQFVTLSPEYSLSKLGSAGKALFPSQLKIVDSYGLEQQPLESGEIYVKGPNVTKGYLNKESSHLKDGWFATGDIGYVDDEGFLYVQDRRSDLIISGGENIYPAEIEGVLQGHVAIQEAGVIGVEDQEWGQVPVAFVVVRDPLITEEEIIQYSSTKLAKYKVPKRVSIVDELPRSASNKLLRRSLKEWVKGGASNEN</sequence>
<dbReference type="PROSITE" id="PS00455">
    <property type="entry name" value="AMP_BINDING"/>
    <property type="match status" value="1"/>
</dbReference>
<keyword evidence="1 5" id="KW-0474">Menaquinone biosynthesis</keyword>
<evidence type="ECO:0000259" key="7">
    <source>
        <dbReference type="Pfam" id="PF13193"/>
    </source>
</evidence>
<dbReference type="RefSeq" id="WP_377057449.1">
    <property type="nucleotide sequence ID" value="NZ_JBHLUU010000009.1"/>
</dbReference>
<evidence type="ECO:0000256" key="1">
    <source>
        <dbReference type="ARBA" id="ARBA00022428"/>
    </source>
</evidence>
<keyword evidence="9" id="KW-1185">Reference proteome</keyword>
<dbReference type="Pfam" id="PF13193">
    <property type="entry name" value="AMP-binding_C"/>
    <property type="match status" value="1"/>
</dbReference>
<evidence type="ECO:0000313" key="9">
    <source>
        <dbReference type="Proteomes" id="UP001589738"/>
    </source>
</evidence>
<evidence type="ECO:0000256" key="2">
    <source>
        <dbReference type="ARBA" id="ARBA00022598"/>
    </source>
</evidence>
<reference evidence="8 9" key="1">
    <citation type="submission" date="2024-09" db="EMBL/GenBank/DDBJ databases">
        <authorList>
            <person name="Sun Q."/>
            <person name="Mori K."/>
        </authorList>
    </citation>
    <scope>NUCLEOTIDE SEQUENCE [LARGE SCALE GENOMIC DNA]</scope>
    <source>
        <strain evidence="8 9">CGMCC 1.9126</strain>
    </source>
</reference>
<dbReference type="NCBIfam" id="TIGR01923">
    <property type="entry name" value="menE"/>
    <property type="match status" value="1"/>
</dbReference>
<evidence type="ECO:0000256" key="5">
    <source>
        <dbReference type="HAMAP-Rule" id="MF_00731"/>
    </source>
</evidence>
<dbReference type="Gene3D" id="3.30.300.30">
    <property type="match status" value="1"/>
</dbReference>
<dbReference type="GO" id="GO:0008756">
    <property type="term" value="F:o-succinylbenzoate-CoA ligase activity"/>
    <property type="evidence" value="ECO:0007669"/>
    <property type="project" value="UniProtKB-EC"/>
</dbReference>